<dbReference type="Proteomes" id="UP001148189">
    <property type="component" value="Unassembled WGS sequence"/>
</dbReference>
<sequence length="283" mass="31640">MATYAVGDLQGCLEPLKCLLDRVAFDPAQDRLWLVGDLVNRGPQSLETLRFLYGMRDALVCVLGNHDLHLLAVGNNIERLKKGDTLREILEAPDRAELLDWLRRQKLVHYDEGRNTALVHAGIPPQWSLKKALKCAAEVETALADDTLFATYLDGMYGNEPVKWDNDLTGVARLRVITNYFTRMRFCTAEGKLDLKSKEGAETALPGYKPWFTHKERKTRETKIIFGHWAALEGHCDEPGVFALDTGCVWGGAMTLMNIDTGERLSCQCESPLPVTLPAAAKR</sequence>
<dbReference type="RefSeq" id="WP_057440314.1">
    <property type="nucleotide sequence ID" value="NZ_CP077085.1"/>
</dbReference>
<dbReference type="Gene3D" id="3.60.21.10">
    <property type="match status" value="1"/>
</dbReference>
<gene>
    <name evidence="5" type="primary">apaH</name>
    <name evidence="7" type="ORF">M5G21_18070</name>
</gene>
<dbReference type="InterPro" id="IPR004617">
    <property type="entry name" value="ApaH"/>
</dbReference>
<dbReference type="InterPro" id="IPR004843">
    <property type="entry name" value="Calcineurin-like_PHP"/>
</dbReference>
<dbReference type="GeneID" id="97827797"/>
<comment type="function">
    <text evidence="1 5">Hydrolyzes diadenosine 5',5'''-P1,P4-tetraphosphate to yield ADP.</text>
</comment>
<proteinExistence type="inferred from homology"/>
<evidence type="ECO:0000256" key="4">
    <source>
        <dbReference type="ARBA" id="ARBA00049417"/>
    </source>
</evidence>
<evidence type="ECO:0000256" key="3">
    <source>
        <dbReference type="ARBA" id="ARBA00022801"/>
    </source>
</evidence>
<accession>A0ABT5NEA2</accession>
<dbReference type="GO" id="GO:0008803">
    <property type="term" value="F:bis(5'-nucleosyl)-tetraphosphatase (symmetrical) activity"/>
    <property type="evidence" value="ECO:0007669"/>
    <property type="project" value="UniProtKB-EC"/>
</dbReference>
<evidence type="ECO:0000256" key="1">
    <source>
        <dbReference type="ARBA" id="ARBA00003413"/>
    </source>
</evidence>
<keyword evidence="8" id="KW-1185">Reference proteome</keyword>
<dbReference type="CDD" id="cd07422">
    <property type="entry name" value="MPP_ApaH"/>
    <property type="match status" value="1"/>
</dbReference>
<evidence type="ECO:0000259" key="6">
    <source>
        <dbReference type="Pfam" id="PF00149"/>
    </source>
</evidence>
<dbReference type="EC" id="3.6.1.41" evidence="5"/>
<evidence type="ECO:0000313" key="8">
    <source>
        <dbReference type="Proteomes" id="UP001148189"/>
    </source>
</evidence>
<dbReference type="PANTHER" id="PTHR40942">
    <property type="match status" value="1"/>
</dbReference>
<keyword evidence="3 5" id="KW-0378">Hydrolase</keyword>
<protein>
    <recommendedName>
        <fullName evidence="5">Bis(5'-nucleosyl)-tetraphosphatase, symmetrical</fullName>
        <ecNumber evidence="5">3.6.1.41</ecNumber>
    </recommendedName>
    <alternativeName>
        <fullName evidence="5">Ap4A hydrolase</fullName>
    </alternativeName>
    <alternativeName>
        <fullName evidence="5">Diadenosine 5',5'''-P1,P4-tetraphosphate pyrophosphohydrolase</fullName>
    </alternativeName>
    <alternativeName>
        <fullName evidence="5">Diadenosine tetraphosphatase</fullName>
    </alternativeName>
</protein>
<dbReference type="NCBIfam" id="TIGR00668">
    <property type="entry name" value="apaH"/>
    <property type="match status" value="1"/>
</dbReference>
<evidence type="ECO:0000313" key="7">
    <source>
        <dbReference type="EMBL" id="MDD0986867.1"/>
    </source>
</evidence>
<reference evidence="7" key="1">
    <citation type="submission" date="2022-05" db="EMBL/GenBank/DDBJ databases">
        <title>Novel Pseudomonas spp. Isolated from a Rainbow Trout Aquaculture Facility.</title>
        <authorList>
            <person name="Testerman T."/>
            <person name="Graf J."/>
        </authorList>
    </citation>
    <scope>NUCLEOTIDE SEQUENCE</scope>
    <source>
        <strain evidence="7">ID1050</strain>
    </source>
</reference>
<name>A0ABT5NEA2_9PSED</name>
<feature type="domain" description="Calcineurin-like phosphoesterase" evidence="6">
    <location>
        <begin position="4"/>
        <end position="126"/>
    </location>
</feature>
<comment type="similarity">
    <text evidence="2 5">Belongs to the Ap4A hydrolase family.</text>
</comment>
<evidence type="ECO:0000256" key="5">
    <source>
        <dbReference type="HAMAP-Rule" id="MF_00199"/>
    </source>
</evidence>
<comment type="catalytic activity">
    <reaction evidence="4 5">
        <text>P(1),P(4)-bis(5'-adenosyl) tetraphosphate + H2O = 2 ADP + 2 H(+)</text>
        <dbReference type="Rhea" id="RHEA:24252"/>
        <dbReference type="ChEBI" id="CHEBI:15377"/>
        <dbReference type="ChEBI" id="CHEBI:15378"/>
        <dbReference type="ChEBI" id="CHEBI:58141"/>
        <dbReference type="ChEBI" id="CHEBI:456216"/>
        <dbReference type="EC" id="3.6.1.41"/>
    </reaction>
</comment>
<dbReference type="NCBIfam" id="NF001204">
    <property type="entry name" value="PRK00166.1"/>
    <property type="match status" value="1"/>
</dbReference>
<dbReference type="InterPro" id="IPR029052">
    <property type="entry name" value="Metallo-depent_PP-like"/>
</dbReference>
<dbReference type="SUPFAM" id="SSF56300">
    <property type="entry name" value="Metallo-dependent phosphatases"/>
    <property type="match status" value="1"/>
</dbReference>
<dbReference type="HAMAP" id="MF_00199">
    <property type="entry name" value="ApaH"/>
    <property type="match status" value="1"/>
</dbReference>
<comment type="caution">
    <text evidence="7">The sequence shown here is derived from an EMBL/GenBank/DDBJ whole genome shotgun (WGS) entry which is preliminary data.</text>
</comment>
<evidence type="ECO:0000256" key="2">
    <source>
        <dbReference type="ARBA" id="ARBA00005419"/>
    </source>
</evidence>
<dbReference type="PANTHER" id="PTHR40942:SF4">
    <property type="entry name" value="CYTOCHROME C5"/>
    <property type="match status" value="1"/>
</dbReference>
<dbReference type="EMBL" id="JAMDHD010000028">
    <property type="protein sequence ID" value="MDD0986867.1"/>
    <property type="molecule type" value="Genomic_DNA"/>
</dbReference>
<organism evidence="7 8">
    <name type="scientific">Pseudomonas shahriarae</name>
    <dbReference type="NCBI Taxonomy" id="2745512"/>
    <lineage>
        <taxon>Bacteria</taxon>
        <taxon>Pseudomonadati</taxon>
        <taxon>Pseudomonadota</taxon>
        <taxon>Gammaproteobacteria</taxon>
        <taxon>Pseudomonadales</taxon>
        <taxon>Pseudomonadaceae</taxon>
        <taxon>Pseudomonas</taxon>
    </lineage>
</organism>
<dbReference type="PIRSF" id="PIRSF000903">
    <property type="entry name" value="B5n-ttraPtase_sm"/>
    <property type="match status" value="1"/>
</dbReference>
<dbReference type="Pfam" id="PF00149">
    <property type="entry name" value="Metallophos"/>
    <property type="match status" value="1"/>
</dbReference>